<organism evidence="2 3">
    <name type="scientific">Tessaracoccus defluvii</name>
    <dbReference type="NCBI Taxonomy" id="1285901"/>
    <lineage>
        <taxon>Bacteria</taxon>
        <taxon>Bacillati</taxon>
        <taxon>Actinomycetota</taxon>
        <taxon>Actinomycetes</taxon>
        <taxon>Propionibacteriales</taxon>
        <taxon>Propionibacteriaceae</taxon>
        <taxon>Tessaracoccus</taxon>
    </lineage>
</organism>
<dbReference type="KEGG" id="tdf:H9L22_10920"/>
<keyword evidence="1" id="KW-0812">Transmembrane</keyword>
<feature type="transmembrane region" description="Helical" evidence="1">
    <location>
        <begin position="329"/>
        <end position="348"/>
    </location>
</feature>
<feature type="transmembrane region" description="Helical" evidence="1">
    <location>
        <begin position="102"/>
        <end position="121"/>
    </location>
</feature>
<reference evidence="2 3" key="1">
    <citation type="submission" date="2020-08" db="EMBL/GenBank/DDBJ databases">
        <title>Genome sequence of Tessaracoccus defluvii JCM 17540T.</title>
        <authorList>
            <person name="Hyun D.-W."/>
            <person name="Bae J.-W."/>
        </authorList>
    </citation>
    <scope>NUCLEOTIDE SEQUENCE [LARGE SCALE GENOMIC DNA]</scope>
    <source>
        <strain evidence="2 3">JCM 17540</strain>
    </source>
</reference>
<evidence type="ECO:0000313" key="3">
    <source>
        <dbReference type="Proteomes" id="UP000516117"/>
    </source>
</evidence>
<accession>A0A7H0H2P6</accession>
<keyword evidence="3" id="KW-1185">Reference proteome</keyword>
<keyword evidence="1" id="KW-1133">Transmembrane helix</keyword>
<dbReference type="Proteomes" id="UP000516117">
    <property type="component" value="Chromosome"/>
</dbReference>
<dbReference type="AlphaFoldDB" id="A0A7H0H2P6"/>
<evidence type="ECO:0000313" key="2">
    <source>
        <dbReference type="EMBL" id="QNP54812.1"/>
    </source>
</evidence>
<protein>
    <submittedName>
        <fullName evidence="2">Uncharacterized protein</fullName>
    </submittedName>
</protein>
<feature type="transmembrane region" description="Helical" evidence="1">
    <location>
        <begin position="210"/>
        <end position="237"/>
    </location>
</feature>
<evidence type="ECO:0000256" key="1">
    <source>
        <dbReference type="SAM" id="Phobius"/>
    </source>
</evidence>
<dbReference type="RefSeq" id="WP_187719948.1">
    <property type="nucleotide sequence ID" value="NZ_BAABBL010000018.1"/>
</dbReference>
<feature type="transmembrane region" description="Helical" evidence="1">
    <location>
        <begin position="258"/>
        <end position="278"/>
    </location>
</feature>
<dbReference type="EMBL" id="CP060789">
    <property type="protein sequence ID" value="QNP54812.1"/>
    <property type="molecule type" value="Genomic_DNA"/>
</dbReference>
<proteinExistence type="predicted"/>
<sequence>MSGIPAFVAEARRAAARDVGQNATMKQLAQLVEGASDDDLGTLVVAHAVLTHAADQRAAEVAGEKAAAEERRRAAARRAVEARQEAIGRRRSTRVSRLRQQFVPRLILSAIYAAFVGYVTAQIDQGSFLERAIPVFAVCAVTVAGTLLFDWFAYSSGSGLPSSDPGGRLRKWCVGAGGLVGAAPWLRFLSEWGGNGYPDLGPSLSVGQFVTSWTAVTLPVALACGWIIGGMITVAVGSNADPTHGSRIERTQRFLLPLSWLGPISAVSTFLLFNWSQLAYWLIGGLGTPPVIPQWNPFLLWSHPVWLIILGTTAMVLHHAASQLSGRAVWLGYAAAYLGALLGLLSLVTNPGHIVTWLLDWAVRSFS</sequence>
<feature type="transmembrane region" description="Helical" evidence="1">
    <location>
        <begin position="133"/>
        <end position="152"/>
    </location>
</feature>
<gene>
    <name evidence="2" type="ORF">H9L22_10920</name>
</gene>
<keyword evidence="1" id="KW-0472">Membrane</keyword>
<feature type="transmembrane region" description="Helical" evidence="1">
    <location>
        <begin position="298"/>
        <end position="317"/>
    </location>
</feature>
<name>A0A7H0H2P6_9ACTN</name>